<organism evidence="7">
    <name type="scientific">Pseudomonas putida</name>
    <name type="common">Arthrobacter siderocapsulatus</name>
    <dbReference type="NCBI Taxonomy" id="303"/>
    <lineage>
        <taxon>Bacteria</taxon>
        <taxon>Pseudomonadati</taxon>
        <taxon>Pseudomonadota</taxon>
        <taxon>Gammaproteobacteria</taxon>
        <taxon>Pseudomonadales</taxon>
        <taxon>Pseudomonadaceae</taxon>
        <taxon>Pseudomonas</taxon>
    </lineage>
</organism>
<evidence type="ECO:0000256" key="4">
    <source>
        <dbReference type="SAM" id="Phobius"/>
    </source>
</evidence>
<comment type="catalytic activity">
    <reaction evidence="1">
        <text>ATP + protein L-histidine = ADP + protein N-phospho-L-histidine.</text>
        <dbReference type="EC" id="2.7.13.3"/>
    </reaction>
</comment>
<dbReference type="RefSeq" id="WP_070092201.1">
    <property type="nucleotide sequence ID" value="NZ_CP016634.1"/>
</dbReference>
<keyword evidence="5" id="KW-0732">Signal</keyword>
<keyword evidence="7" id="KW-0418">Kinase</keyword>
<dbReference type="Gene3D" id="2.60.40.2380">
    <property type="match status" value="1"/>
</dbReference>
<dbReference type="AlphaFoldDB" id="A0A1B2FD32"/>
<feature type="transmembrane region" description="Helical" evidence="4">
    <location>
        <begin position="212"/>
        <end position="238"/>
    </location>
</feature>
<dbReference type="CDD" id="cd00082">
    <property type="entry name" value="HisKA"/>
    <property type="match status" value="1"/>
</dbReference>
<dbReference type="PANTHER" id="PTHR45339">
    <property type="entry name" value="HYBRID SIGNAL TRANSDUCTION HISTIDINE KINASE J"/>
    <property type="match status" value="1"/>
</dbReference>
<dbReference type="PANTHER" id="PTHR45339:SF5">
    <property type="entry name" value="HISTIDINE KINASE"/>
    <property type="match status" value="1"/>
</dbReference>
<dbReference type="Pfam" id="PF07695">
    <property type="entry name" value="7TMR-DISM_7TM"/>
    <property type="match status" value="1"/>
</dbReference>
<feature type="domain" description="Histidine kinase" evidence="6">
    <location>
        <begin position="425"/>
        <end position="646"/>
    </location>
</feature>
<feature type="transmembrane region" description="Helical" evidence="4">
    <location>
        <begin position="306"/>
        <end position="327"/>
    </location>
</feature>
<dbReference type="SUPFAM" id="SSF47384">
    <property type="entry name" value="Homodimeric domain of signal transducing histidine kinase"/>
    <property type="match status" value="1"/>
</dbReference>
<dbReference type="Gene3D" id="3.30.565.10">
    <property type="entry name" value="Histidine kinase-like ATPase, C-terminal domain"/>
    <property type="match status" value="1"/>
</dbReference>
<dbReference type="InterPro" id="IPR011623">
    <property type="entry name" value="7TMR_DISM_rcpt_extracell_dom1"/>
</dbReference>
<dbReference type="Pfam" id="PF07696">
    <property type="entry name" value="7TMR-DISMED2"/>
    <property type="match status" value="1"/>
</dbReference>
<name>A0A1B2FD32_PSEPU</name>
<dbReference type="InterPro" id="IPR003661">
    <property type="entry name" value="HisK_dim/P_dom"/>
</dbReference>
<dbReference type="SUPFAM" id="SSF55874">
    <property type="entry name" value="ATPase domain of HSP90 chaperone/DNA topoisomerase II/histidine kinase"/>
    <property type="match status" value="1"/>
</dbReference>
<dbReference type="Pfam" id="PF00512">
    <property type="entry name" value="HisKA"/>
    <property type="match status" value="1"/>
</dbReference>
<feature type="transmembrane region" description="Helical" evidence="4">
    <location>
        <begin position="244"/>
        <end position="268"/>
    </location>
</feature>
<dbReference type="Gene3D" id="1.10.287.130">
    <property type="match status" value="1"/>
</dbReference>
<evidence type="ECO:0000256" key="2">
    <source>
        <dbReference type="ARBA" id="ARBA00012438"/>
    </source>
</evidence>
<evidence type="ECO:0000256" key="1">
    <source>
        <dbReference type="ARBA" id="ARBA00000085"/>
    </source>
</evidence>
<protein>
    <recommendedName>
        <fullName evidence="2">histidine kinase</fullName>
        <ecNumber evidence="2">2.7.13.3</ecNumber>
    </recommendedName>
</protein>
<gene>
    <name evidence="7" type="primary">barA_4</name>
    <name evidence="7" type="ORF">IEC33019_4621</name>
</gene>
<dbReference type="InterPro" id="IPR003594">
    <property type="entry name" value="HATPase_dom"/>
</dbReference>
<feature type="transmembrane region" description="Helical" evidence="4">
    <location>
        <begin position="183"/>
        <end position="205"/>
    </location>
</feature>
<feature type="signal peptide" evidence="5">
    <location>
        <begin position="1"/>
        <end position="18"/>
    </location>
</feature>
<dbReference type="Pfam" id="PF02518">
    <property type="entry name" value="HATPase_c"/>
    <property type="match status" value="1"/>
</dbReference>
<evidence type="ECO:0000259" key="6">
    <source>
        <dbReference type="PROSITE" id="PS50109"/>
    </source>
</evidence>
<dbReference type="InterPro" id="IPR036890">
    <property type="entry name" value="HATPase_C_sf"/>
</dbReference>
<dbReference type="CDD" id="cd16922">
    <property type="entry name" value="HATPase_EvgS-ArcB-TorS-like"/>
    <property type="match status" value="1"/>
</dbReference>
<dbReference type="InterPro" id="IPR036097">
    <property type="entry name" value="HisK_dim/P_sf"/>
</dbReference>
<accession>A0A1B2FD32</accession>
<dbReference type="PROSITE" id="PS50109">
    <property type="entry name" value="HIS_KIN"/>
    <property type="match status" value="1"/>
</dbReference>
<feature type="transmembrane region" description="Helical" evidence="4">
    <location>
        <begin position="280"/>
        <end position="300"/>
    </location>
</feature>
<dbReference type="InterPro" id="IPR005467">
    <property type="entry name" value="His_kinase_dom"/>
</dbReference>
<dbReference type="SMART" id="SM00388">
    <property type="entry name" value="HisKA"/>
    <property type="match status" value="1"/>
</dbReference>
<feature type="chain" id="PRO_5008536973" description="histidine kinase" evidence="5">
    <location>
        <begin position="19"/>
        <end position="663"/>
    </location>
</feature>
<evidence type="ECO:0000256" key="3">
    <source>
        <dbReference type="ARBA" id="ARBA00022553"/>
    </source>
</evidence>
<evidence type="ECO:0000313" key="7">
    <source>
        <dbReference type="EMBL" id="ANY90118.1"/>
    </source>
</evidence>
<reference evidence="7" key="1">
    <citation type="submission" date="2016-07" db="EMBL/GenBank/DDBJ databases">
        <title>New class B carbapenemase carried by novel plasmid in Pseudomonas putida enviromental strain in eastern Amazonia.</title>
        <authorList>
            <person name="Souza C.O."/>
            <person name="Lima K.V."/>
            <person name="Brasiliense D.M."/>
            <person name="Perez-Chaparro P.J."/>
            <person name="Mamizuka E.M."/>
            <person name="Lima M.O."/>
            <person name="Lima L.N."/>
            <person name="McCulloch J.A."/>
        </authorList>
    </citation>
    <scope>NUCLEOTIDE SEQUENCE [LARGE SCALE GENOMIC DNA]</scope>
    <source>
        <strain evidence="7">IEC33019</strain>
    </source>
</reference>
<dbReference type="PRINTS" id="PR00344">
    <property type="entry name" value="BCTRLSENSOR"/>
</dbReference>
<dbReference type="InterPro" id="IPR004358">
    <property type="entry name" value="Sig_transdc_His_kin-like_C"/>
</dbReference>
<keyword evidence="4" id="KW-1133">Transmembrane helix</keyword>
<sequence>MRYLLMMLLGCVPLFAGAVDFDNATRYLPLGQVMQVLEDRDGSASIAQVSSPAFVSRFRQHHEDVLNAGYSTSVFWLKVDLRNISPPTAPSRQWLLELAYPPLDRLDLYLPDGHGSYRLVQRTGDALPYASRQIRQDNYLFELPVNPGQAITAYLRLQSQGSIQAPLALWSAEAYMEEQPTRLYVLGMIYGVLLVMLVYNLFIYLSVRDVSYLYYILYIASFGLYQISVNGAGVAYFWPDNPWWANAATPLFIGAAGLFGCQFARHFLQLGRLSRGFDRLLLALMVGGALVMTLAVTMPYGLALRMATLLALLFTVSIFTAGLYAWWHGVRVARWFIIAWTAFLLGGLVNTLMVLGYLPNVFLTMYASQLGSALEVALLSLALADRINSLREQQAQALRDTGHTLEQLNQQLARSNRLKDEFLATVTHELRTPMNGVIGSLELMHTLPMSAEHAQYHRTATGSAQDMMAMVDDILVLTELQAGRLRAHAAPFSLRRQLQELRAGFAGRALGKGLYLSLDIPAELPDELLGDAQKLLRCLACLVDNGLKFTHQGGVMIQVRGRRLGPDSLALTFTISDSGIGFDDLDQAILYQRFFQVDGSMTRRYGGLGIGLSICRQLGELIGGRLAHESTRGLGSRFELSLNLSVAQAQWPSGRLASGVMGG</sequence>
<keyword evidence="7" id="KW-0808">Transferase</keyword>
<dbReference type="EC" id="2.7.13.3" evidence="2"/>
<dbReference type="InterPro" id="IPR011622">
    <property type="entry name" value="7TMR_DISM_rcpt_extracell_dom2"/>
</dbReference>
<dbReference type="GO" id="GO:0000155">
    <property type="term" value="F:phosphorelay sensor kinase activity"/>
    <property type="evidence" value="ECO:0007669"/>
    <property type="project" value="InterPro"/>
</dbReference>
<dbReference type="EMBL" id="CP016634">
    <property type="protein sequence ID" value="ANY90118.1"/>
    <property type="molecule type" value="Genomic_DNA"/>
</dbReference>
<evidence type="ECO:0000256" key="5">
    <source>
        <dbReference type="SAM" id="SignalP"/>
    </source>
</evidence>
<keyword evidence="4" id="KW-0472">Membrane</keyword>
<feature type="transmembrane region" description="Helical" evidence="4">
    <location>
        <begin position="334"/>
        <end position="357"/>
    </location>
</feature>
<keyword evidence="3" id="KW-0597">Phosphoprotein</keyword>
<keyword evidence="4" id="KW-0812">Transmembrane</keyword>
<dbReference type="SMART" id="SM00387">
    <property type="entry name" value="HATPase_c"/>
    <property type="match status" value="1"/>
</dbReference>
<proteinExistence type="predicted"/>